<dbReference type="EMBL" id="NVQR01000126">
    <property type="protein sequence ID" value="PCH59258.1"/>
    <property type="molecule type" value="Genomic_DNA"/>
</dbReference>
<dbReference type="PANTHER" id="PTHR36930:SF1">
    <property type="entry name" value="MOSC DOMAIN-CONTAINING PROTEIN"/>
    <property type="match status" value="1"/>
</dbReference>
<evidence type="ECO:0000259" key="1">
    <source>
        <dbReference type="PROSITE" id="PS51340"/>
    </source>
</evidence>
<feature type="domain" description="MOSC" evidence="1">
    <location>
        <begin position="37"/>
        <end position="172"/>
    </location>
</feature>
<dbReference type="InterPro" id="IPR005302">
    <property type="entry name" value="MoCF_Sase_C"/>
</dbReference>
<dbReference type="InterPro" id="IPR052716">
    <property type="entry name" value="MOSC_domain"/>
</dbReference>
<dbReference type="InterPro" id="IPR011037">
    <property type="entry name" value="Pyrv_Knase-like_insert_dom_sf"/>
</dbReference>
<dbReference type="GO" id="GO:0003824">
    <property type="term" value="F:catalytic activity"/>
    <property type="evidence" value="ECO:0007669"/>
    <property type="project" value="InterPro"/>
</dbReference>
<dbReference type="Gene3D" id="2.40.33.20">
    <property type="entry name" value="PK beta-barrel domain-like"/>
    <property type="match status" value="1"/>
</dbReference>
<evidence type="ECO:0000313" key="3">
    <source>
        <dbReference type="Proteomes" id="UP000218172"/>
    </source>
</evidence>
<dbReference type="Proteomes" id="UP000218172">
    <property type="component" value="Unassembled WGS sequence"/>
</dbReference>
<dbReference type="PANTHER" id="PTHR36930">
    <property type="entry name" value="METAL-SULFUR CLUSTER BIOSYNTHESIS PROTEINS YUAD-RELATED"/>
    <property type="match status" value="1"/>
</dbReference>
<protein>
    <submittedName>
        <fullName evidence="2">Sulfurase</fullName>
    </submittedName>
</protein>
<proteinExistence type="predicted"/>
<dbReference type="GO" id="GO:0030170">
    <property type="term" value="F:pyridoxal phosphate binding"/>
    <property type="evidence" value="ECO:0007669"/>
    <property type="project" value="InterPro"/>
</dbReference>
<dbReference type="AlphaFoldDB" id="A0A2A4MHC1"/>
<name>A0A2A4MHC1_9GAMM</name>
<sequence length="172" mass="18961">MSREMIYPYKNSVESVRRNSMGKILKIFIAAKGKPPTQKINVDVIANRGIVGDRYYSGEGTFSTKLKGNPKSEITFIACEEIDKFNASQEANLSYGELRRNIITQAVDLNALVGKRFKIGDIEFEGIETCEPCAHLASTVHPKVLPHLVNRAGLRAAILSSGELKTGTEFSL</sequence>
<evidence type="ECO:0000313" key="2">
    <source>
        <dbReference type="EMBL" id="PCH59258.1"/>
    </source>
</evidence>
<reference evidence="3" key="1">
    <citation type="submission" date="2017-08" db="EMBL/GenBank/DDBJ databases">
        <title>A dynamic microbial community with high functional redundancy inhabits the cold, oxic subseafloor aquifer.</title>
        <authorList>
            <person name="Tully B.J."/>
            <person name="Wheat C.G."/>
            <person name="Glazer B.T."/>
            <person name="Huber J.A."/>
        </authorList>
    </citation>
    <scope>NUCLEOTIDE SEQUENCE [LARGE SCALE GENOMIC DNA]</scope>
</reference>
<organism evidence="2 3">
    <name type="scientific">SAR86 cluster bacterium</name>
    <dbReference type="NCBI Taxonomy" id="2030880"/>
    <lineage>
        <taxon>Bacteria</taxon>
        <taxon>Pseudomonadati</taxon>
        <taxon>Pseudomonadota</taxon>
        <taxon>Gammaproteobacteria</taxon>
        <taxon>SAR86 cluster</taxon>
    </lineage>
</organism>
<dbReference type="Pfam" id="PF03473">
    <property type="entry name" value="MOSC"/>
    <property type="match status" value="1"/>
</dbReference>
<dbReference type="PROSITE" id="PS51340">
    <property type="entry name" value="MOSC"/>
    <property type="match status" value="1"/>
</dbReference>
<accession>A0A2A4MHC1</accession>
<gene>
    <name evidence="2" type="ORF">COC19_07300</name>
</gene>
<dbReference type="GO" id="GO:0030151">
    <property type="term" value="F:molybdenum ion binding"/>
    <property type="evidence" value="ECO:0007669"/>
    <property type="project" value="InterPro"/>
</dbReference>
<comment type="caution">
    <text evidence="2">The sequence shown here is derived from an EMBL/GenBank/DDBJ whole genome shotgun (WGS) entry which is preliminary data.</text>
</comment>
<dbReference type="SUPFAM" id="SSF50800">
    <property type="entry name" value="PK beta-barrel domain-like"/>
    <property type="match status" value="1"/>
</dbReference>